<keyword evidence="3" id="KW-1185">Reference proteome</keyword>
<evidence type="ECO:0000256" key="1">
    <source>
        <dbReference type="SAM" id="MobiDB-lite"/>
    </source>
</evidence>
<name>A0ABN7X389_GIGMA</name>
<feature type="compositionally biased region" description="Pro residues" evidence="1">
    <location>
        <begin position="70"/>
        <end position="85"/>
    </location>
</feature>
<reference evidence="2 3" key="1">
    <citation type="submission" date="2021-06" db="EMBL/GenBank/DDBJ databases">
        <authorList>
            <person name="Kallberg Y."/>
            <person name="Tangrot J."/>
            <person name="Rosling A."/>
        </authorList>
    </citation>
    <scope>NUCLEOTIDE SEQUENCE [LARGE SCALE GENOMIC DNA]</scope>
    <source>
        <strain evidence="2 3">120-4 pot B 10/14</strain>
    </source>
</reference>
<dbReference type="Proteomes" id="UP000789901">
    <property type="component" value="Unassembled WGS sequence"/>
</dbReference>
<evidence type="ECO:0000313" key="2">
    <source>
        <dbReference type="EMBL" id="CAG8846640.1"/>
    </source>
</evidence>
<dbReference type="EMBL" id="CAJVQB010084360">
    <property type="protein sequence ID" value="CAG8846640.1"/>
    <property type="molecule type" value="Genomic_DNA"/>
</dbReference>
<evidence type="ECO:0000313" key="3">
    <source>
        <dbReference type="Proteomes" id="UP000789901"/>
    </source>
</evidence>
<sequence>VYSQCNYNTKCKCPSSAKQGQYCGNAPGMIGCDSTHVYECNPYGKVCDYGLRFSCAQCGNLTCPKVSLPTKPPNSSKPPTKPPTNPLQKLPSSTCKDHTALNYIKEACDYLAKKTMMKQVLLGVSLKDITTSCIMAAAPYALETLGGSEFLCGGITYFATKAVAAGIENPTCDFICK</sequence>
<protein>
    <submittedName>
        <fullName evidence="2">30983_t:CDS:1</fullName>
    </submittedName>
</protein>
<feature type="region of interest" description="Disordered" evidence="1">
    <location>
        <begin position="69"/>
        <end position="92"/>
    </location>
</feature>
<proteinExistence type="predicted"/>
<comment type="caution">
    <text evidence="2">The sequence shown here is derived from an EMBL/GenBank/DDBJ whole genome shotgun (WGS) entry which is preliminary data.</text>
</comment>
<gene>
    <name evidence="2" type="ORF">GMARGA_LOCUS38261</name>
</gene>
<organism evidence="2 3">
    <name type="scientific">Gigaspora margarita</name>
    <dbReference type="NCBI Taxonomy" id="4874"/>
    <lineage>
        <taxon>Eukaryota</taxon>
        <taxon>Fungi</taxon>
        <taxon>Fungi incertae sedis</taxon>
        <taxon>Mucoromycota</taxon>
        <taxon>Glomeromycotina</taxon>
        <taxon>Glomeromycetes</taxon>
        <taxon>Diversisporales</taxon>
        <taxon>Gigasporaceae</taxon>
        <taxon>Gigaspora</taxon>
    </lineage>
</organism>
<accession>A0ABN7X389</accession>
<feature type="non-terminal residue" evidence="2">
    <location>
        <position position="1"/>
    </location>
</feature>